<keyword evidence="1" id="KW-0378">Hydrolase</keyword>
<evidence type="ECO:0000313" key="1">
    <source>
        <dbReference type="EMBL" id="KRO10990.1"/>
    </source>
</evidence>
<dbReference type="SUPFAM" id="SSF56784">
    <property type="entry name" value="HAD-like"/>
    <property type="match status" value="1"/>
</dbReference>
<name>A0A0R2MB61_9LACO</name>
<dbReference type="InterPro" id="IPR006379">
    <property type="entry name" value="HAD-SF_hydro_IIB"/>
</dbReference>
<dbReference type="CDD" id="cd07516">
    <property type="entry name" value="HAD_Pase"/>
    <property type="match status" value="1"/>
</dbReference>
<accession>A0A0R2MB61</accession>
<evidence type="ECO:0000313" key="2">
    <source>
        <dbReference type="Proteomes" id="UP000051783"/>
    </source>
</evidence>
<dbReference type="SFLD" id="SFLDG01140">
    <property type="entry name" value="C2.B:_Phosphomannomutase_and_P"/>
    <property type="match status" value="1"/>
</dbReference>
<dbReference type="EMBL" id="JQCL01000057">
    <property type="protein sequence ID" value="KRO10990.1"/>
    <property type="molecule type" value="Genomic_DNA"/>
</dbReference>
<dbReference type="Gene3D" id="3.40.50.1000">
    <property type="entry name" value="HAD superfamily/HAD-like"/>
    <property type="match status" value="1"/>
</dbReference>
<dbReference type="NCBIfam" id="TIGR00099">
    <property type="entry name" value="Cof-subfamily"/>
    <property type="match status" value="1"/>
</dbReference>
<comment type="caution">
    <text evidence="1">The sequence shown here is derived from an EMBL/GenBank/DDBJ whole genome shotgun (WGS) entry which is preliminary data.</text>
</comment>
<protein>
    <submittedName>
        <fullName evidence="1">Hydrolase, had superfamily, cof family</fullName>
    </submittedName>
</protein>
<reference evidence="1 2" key="1">
    <citation type="journal article" date="2015" name="Genome Announc.">
        <title>Expanding the biotechnology potential of lactobacilli through comparative genomics of 213 strains and associated genera.</title>
        <authorList>
            <person name="Sun Z."/>
            <person name="Harris H.M."/>
            <person name="McCann A."/>
            <person name="Guo C."/>
            <person name="Argimon S."/>
            <person name="Zhang W."/>
            <person name="Yang X."/>
            <person name="Jeffery I.B."/>
            <person name="Cooney J.C."/>
            <person name="Kagawa T.F."/>
            <person name="Liu W."/>
            <person name="Song Y."/>
            <person name="Salvetti E."/>
            <person name="Wrobel A."/>
            <person name="Rasinkangas P."/>
            <person name="Parkhill J."/>
            <person name="Rea M.C."/>
            <person name="O'Sullivan O."/>
            <person name="Ritari J."/>
            <person name="Douillard F.P."/>
            <person name="Paul Ross R."/>
            <person name="Yang R."/>
            <person name="Briner A.E."/>
            <person name="Felis G.E."/>
            <person name="de Vos W.M."/>
            <person name="Barrangou R."/>
            <person name="Klaenhammer T.R."/>
            <person name="Caufield P.W."/>
            <person name="Cui Y."/>
            <person name="Zhang H."/>
            <person name="O'Toole P.W."/>
        </authorList>
    </citation>
    <scope>NUCLEOTIDE SEQUENCE [LARGE SCALE GENOMIC DNA]</scope>
    <source>
        <strain evidence="1 2">LMG 26013</strain>
    </source>
</reference>
<dbReference type="PATRIC" id="fig|942150.3.peg.2798"/>
<dbReference type="RefSeq" id="WP_057706492.1">
    <property type="nucleotide sequence ID" value="NZ_JQCL01000057.1"/>
</dbReference>
<dbReference type="NCBIfam" id="TIGR01484">
    <property type="entry name" value="HAD-SF-IIB"/>
    <property type="match status" value="2"/>
</dbReference>
<dbReference type="GO" id="GO:0000287">
    <property type="term" value="F:magnesium ion binding"/>
    <property type="evidence" value="ECO:0007669"/>
    <property type="project" value="TreeGrafter"/>
</dbReference>
<dbReference type="PANTHER" id="PTHR10000">
    <property type="entry name" value="PHOSPHOSERINE PHOSPHATASE"/>
    <property type="match status" value="1"/>
</dbReference>
<dbReference type="AlphaFoldDB" id="A0A0R2MB61"/>
<dbReference type="GO" id="GO:0016791">
    <property type="term" value="F:phosphatase activity"/>
    <property type="evidence" value="ECO:0007669"/>
    <property type="project" value="UniProtKB-ARBA"/>
</dbReference>
<dbReference type="Proteomes" id="UP000051783">
    <property type="component" value="Unassembled WGS sequence"/>
</dbReference>
<dbReference type="PANTHER" id="PTHR10000:SF8">
    <property type="entry name" value="HAD SUPERFAMILY HYDROLASE-LIKE, TYPE 3"/>
    <property type="match status" value="1"/>
</dbReference>
<gene>
    <name evidence="1" type="ORF">IV64_GL002686</name>
</gene>
<dbReference type="SFLD" id="SFLDG01144">
    <property type="entry name" value="C2.B.4:_PGP_Like"/>
    <property type="match status" value="1"/>
</dbReference>
<dbReference type="OrthoDB" id="9790031at2"/>
<dbReference type="GO" id="GO:0005829">
    <property type="term" value="C:cytosol"/>
    <property type="evidence" value="ECO:0007669"/>
    <property type="project" value="TreeGrafter"/>
</dbReference>
<organism evidence="1 2">
    <name type="scientific">Lactiplantibacillus xiangfangensis</name>
    <dbReference type="NCBI Taxonomy" id="942150"/>
    <lineage>
        <taxon>Bacteria</taxon>
        <taxon>Bacillati</taxon>
        <taxon>Bacillota</taxon>
        <taxon>Bacilli</taxon>
        <taxon>Lactobacillales</taxon>
        <taxon>Lactobacillaceae</taxon>
        <taxon>Lactiplantibacillus</taxon>
    </lineage>
</organism>
<dbReference type="InterPro" id="IPR000150">
    <property type="entry name" value="Cof"/>
</dbReference>
<proteinExistence type="predicted"/>
<keyword evidence="2" id="KW-1185">Reference proteome</keyword>
<dbReference type="STRING" id="942150.IV64_GL002686"/>
<dbReference type="InterPro" id="IPR023214">
    <property type="entry name" value="HAD_sf"/>
</dbReference>
<dbReference type="InterPro" id="IPR036412">
    <property type="entry name" value="HAD-like_sf"/>
</dbReference>
<dbReference type="SFLD" id="SFLDS00003">
    <property type="entry name" value="Haloacid_Dehalogenase"/>
    <property type="match status" value="1"/>
</dbReference>
<dbReference type="Pfam" id="PF08282">
    <property type="entry name" value="Hydrolase_3"/>
    <property type="match status" value="1"/>
</dbReference>
<sequence length="271" mass="28917">MTIKLIAIDIDDTLLNSAGKLLPSTIQAVQQATAQGVKIVLCTGRPLAGVKPYLAGLGIAGDDQYVVTYNGAVIESVTGRVVAKHLVANADYRRMTAFAKEHHVPFNVLDAESTIYTADRDVNWVTVIQAWENKAGLLVREPDELPADFQIAKGLFVGEGPQLDAVEPLVKATFGDDLYVVRAATNFLELMHAQVNKGQALKDLAKVLGLHADEVMAVGDERNDLPMFAFAGTAVAMGNGSDVAKEASDYVTLTNDEGGVADAIQKLVLVN</sequence>
<dbReference type="Gene3D" id="3.30.1240.10">
    <property type="match status" value="1"/>
</dbReference>